<keyword evidence="4 7" id="KW-0326">Glycosidase</keyword>
<organism evidence="7 8">
    <name type="scientific">Actinomadura namibiensis</name>
    <dbReference type="NCBI Taxonomy" id="182080"/>
    <lineage>
        <taxon>Bacteria</taxon>
        <taxon>Bacillati</taxon>
        <taxon>Actinomycetota</taxon>
        <taxon>Actinomycetes</taxon>
        <taxon>Streptosporangiales</taxon>
        <taxon>Thermomonosporaceae</taxon>
        <taxon>Actinomadura</taxon>
    </lineage>
</organism>
<reference evidence="7 8" key="1">
    <citation type="submission" date="2020-08" db="EMBL/GenBank/DDBJ databases">
        <title>Genomic Encyclopedia of Type Strains, Phase IV (KMG-IV): sequencing the most valuable type-strain genomes for metagenomic binning, comparative biology and taxonomic classification.</title>
        <authorList>
            <person name="Goeker M."/>
        </authorList>
    </citation>
    <scope>NUCLEOTIDE SEQUENCE [LARGE SCALE GENOMIC DNA]</scope>
    <source>
        <strain evidence="7 8">DSM 44197</strain>
    </source>
</reference>
<dbReference type="EMBL" id="JACJIA010000001">
    <property type="protein sequence ID" value="MBA8949280.1"/>
    <property type="molecule type" value="Genomic_DNA"/>
</dbReference>
<dbReference type="SUPFAM" id="SSF52279">
    <property type="entry name" value="Beta-D-glucan exohydrolase, C-terminal domain"/>
    <property type="match status" value="1"/>
</dbReference>
<dbReference type="Gene3D" id="2.60.40.10">
    <property type="entry name" value="Immunoglobulins"/>
    <property type="match status" value="1"/>
</dbReference>
<dbReference type="InterPro" id="IPR002772">
    <property type="entry name" value="Glyco_hydro_3_C"/>
</dbReference>
<dbReference type="Gene3D" id="3.40.50.1700">
    <property type="entry name" value="Glycoside hydrolase family 3 C-terminal domain"/>
    <property type="match status" value="1"/>
</dbReference>
<feature type="domain" description="Glycoside hydrolase family 3 N-terminal" evidence="5">
    <location>
        <begin position="61"/>
        <end position="281"/>
    </location>
</feature>
<protein>
    <submittedName>
        <fullName evidence="7">Beta-glucosidase</fullName>
        <ecNumber evidence="7">3.2.1.21</ecNumber>
    </submittedName>
</protein>
<dbReference type="SUPFAM" id="SSF51445">
    <property type="entry name" value="(Trans)glycosidases"/>
    <property type="match status" value="1"/>
</dbReference>
<evidence type="ECO:0000259" key="5">
    <source>
        <dbReference type="Pfam" id="PF00933"/>
    </source>
</evidence>
<dbReference type="GO" id="GO:0008422">
    <property type="term" value="F:beta-glucosidase activity"/>
    <property type="evidence" value="ECO:0007669"/>
    <property type="project" value="UniProtKB-EC"/>
</dbReference>
<dbReference type="InterPro" id="IPR019800">
    <property type="entry name" value="Glyco_hydro_3_AS"/>
</dbReference>
<evidence type="ECO:0000256" key="4">
    <source>
        <dbReference type="RuleBase" id="RU361161"/>
    </source>
</evidence>
<dbReference type="InterPro" id="IPR013783">
    <property type="entry name" value="Ig-like_fold"/>
</dbReference>
<comment type="caution">
    <text evidence="7">The sequence shown here is derived from an EMBL/GenBank/DDBJ whole genome shotgun (WGS) entry which is preliminary data.</text>
</comment>
<comment type="similarity">
    <text evidence="1 4">Belongs to the glycosyl hydrolase 3 family.</text>
</comment>
<dbReference type="InterPro" id="IPR036962">
    <property type="entry name" value="Glyco_hydro_3_N_sf"/>
</dbReference>
<sequence>MSIDEADLRKRLAELTLEEKVTLLTGADFWTLPPIERIGLKKIVMSDGPSGVRGTRWDERETSLLFPSPTSLGATWDVAAAERTGRLNGAQARDKGVHVHLAPTINIHRTPLGGRHFENYAEDPLLVARIGAGFVRGVQSTGVASTVKHYVGNDSETERNAYDAVIDETTLEEIYLRPFRETVSAGAWAVMAAYNKVNGPTMTEHEGLLTDVLKNRWGFDGIVVSDWFAISSTVESANGGMDVEMPGTPGARWRDRLVAAVREGKVAEELVDDKVLRVLRLAARTGALEGYSAPAGITTPADARDQLRELAARSMVVLRNEGGLLPLASPRRVALIGPNVRRFGSQGGGSAHVNPADLVLPEQGLREVLGDGAELSVHAGVHPHERLAELPVAICADPRTGERGVRVDHLGADGEVLLSELRRATKLMFLEGLPEGTARIRVTAEVTAPASGVHTFGVAGTGAYTLTIGGERHEISLALDGDDPFMAFLAPPEHRVETAIEAGATVPLELVCSIAEGPLGLSTFTLGYFDPHLPEDEELAAAVAAARDADVAIVLVGTNDEVESEGFDRTTLALPGRQDELVAAVAAAQPATVVVVNAGSPVLMPWRDEVPALLWAWLPGQEGGGAIADVLAGRREPGGRLPTTFPATEEGILLPWPKDGVLEYSEGAAIGYRHYAADDVAFPFGHGLGYTTWEYEALTVSGGVAEVTIRNAGGRDGREVVQVYAHGPDVPVRLAGFATVDVPAGGHATVRVELDGALPEGATRVRAGRSVADLRLEAARS</sequence>
<accession>A0A7W3LJK1</accession>
<dbReference type="PROSITE" id="PS00775">
    <property type="entry name" value="GLYCOSYL_HYDROL_F3"/>
    <property type="match status" value="1"/>
</dbReference>
<dbReference type="RefSeq" id="WP_182841747.1">
    <property type="nucleotide sequence ID" value="NZ_BAAALP010000003.1"/>
</dbReference>
<keyword evidence="8" id="KW-1185">Reference proteome</keyword>
<proteinExistence type="inferred from homology"/>
<dbReference type="AlphaFoldDB" id="A0A7W3LJK1"/>
<dbReference type="Proteomes" id="UP000572680">
    <property type="component" value="Unassembled WGS sequence"/>
</dbReference>
<evidence type="ECO:0000256" key="1">
    <source>
        <dbReference type="ARBA" id="ARBA00005336"/>
    </source>
</evidence>
<dbReference type="Gene3D" id="2.60.120.260">
    <property type="entry name" value="Galactose-binding domain-like"/>
    <property type="match status" value="1"/>
</dbReference>
<gene>
    <name evidence="7" type="ORF">HNR61_000878</name>
</gene>
<dbReference type="PANTHER" id="PTHR42715">
    <property type="entry name" value="BETA-GLUCOSIDASE"/>
    <property type="match status" value="1"/>
</dbReference>
<keyword evidence="3" id="KW-0119">Carbohydrate metabolism</keyword>
<dbReference type="EC" id="3.2.1.21" evidence="7"/>
<evidence type="ECO:0000256" key="2">
    <source>
        <dbReference type="ARBA" id="ARBA00022801"/>
    </source>
</evidence>
<name>A0A7W3LJK1_ACTNM</name>
<dbReference type="SUPFAM" id="SSF56988">
    <property type="entry name" value="Anthrax protective antigen"/>
    <property type="match status" value="1"/>
</dbReference>
<dbReference type="InterPro" id="IPR050288">
    <property type="entry name" value="Cellulose_deg_GH3"/>
</dbReference>
<dbReference type="GO" id="GO:0005975">
    <property type="term" value="P:carbohydrate metabolic process"/>
    <property type="evidence" value="ECO:0007669"/>
    <property type="project" value="InterPro"/>
</dbReference>
<evidence type="ECO:0000313" key="7">
    <source>
        <dbReference type="EMBL" id="MBA8949280.1"/>
    </source>
</evidence>
<keyword evidence="2 4" id="KW-0378">Hydrolase</keyword>
<dbReference type="InterPro" id="IPR036881">
    <property type="entry name" value="Glyco_hydro_3_C_sf"/>
</dbReference>
<evidence type="ECO:0000256" key="3">
    <source>
        <dbReference type="ARBA" id="ARBA00023277"/>
    </source>
</evidence>
<dbReference type="Pfam" id="PF01915">
    <property type="entry name" value="Glyco_hydro_3_C"/>
    <property type="match status" value="1"/>
</dbReference>
<dbReference type="PRINTS" id="PR00133">
    <property type="entry name" value="GLHYDRLASE3"/>
</dbReference>
<dbReference type="Pfam" id="PF00933">
    <property type="entry name" value="Glyco_hydro_3"/>
    <property type="match status" value="1"/>
</dbReference>
<feature type="domain" description="Glycoside hydrolase family 3 C-terminal" evidence="6">
    <location>
        <begin position="315"/>
        <end position="690"/>
    </location>
</feature>
<dbReference type="InterPro" id="IPR017853">
    <property type="entry name" value="GH"/>
</dbReference>
<evidence type="ECO:0000313" key="8">
    <source>
        <dbReference type="Proteomes" id="UP000572680"/>
    </source>
</evidence>
<dbReference type="PANTHER" id="PTHR42715:SF10">
    <property type="entry name" value="BETA-GLUCOSIDASE"/>
    <property type="match status" value="1"/>
</dbReference>
<dbReference type="Gene3D" id="3.20.20.300">
    <property type="entry name" value="Glycoside hydrolase, family 3, N-terminal domain"/>
    <property type="match status" value="1"/>
</dbReference>
<dbReference type="InterPro" id="IPR001764">
    <property type="entry name" value="Glyco_hydro_3_N"/>
</dbReference>
<evidence type="ECO:0000259" key="6">
    <source>
        <dbReference type="Pfam" id="PF01915"/>
    </source>
</evidence>